<reference evidence="1 2" key="1">
    <citation type="submission" date="2016-10" db="EMBL/GenBank/DDBJ databases">
        <authorList>
            <person name="de Groot N.N."/>
        </authorList>
    </citation>
    <scope>NUCLEOTIDE SEQUENCE [LARGE SCALE GENOMIC DNA]</scope>
    <source>
        <strain evidence="1 2">DSM 27842</strain>
    </source>
</reference>
<proteinExistence type="predicted"/>
<dbReference type="Pfam" id="PF07751">
    <property type="entry name" value="Abi_2"/>
    <property type="match status" value="1"/>
</dbReference>
<gene>
    <name evidence="1" type="ORF">SAMN04490248_1661</name>
</gene>
<organism evidence="1 2">
    <name type="scientific">Salinihabitans flavidus</name>
    <dbReference type="NCBI Taxonomy" id="569882"/>
    <lineage>
        <taxon>Bacteria</taxon>
        <taxon>Pseudomonadati</taxon>
        <taxon>Pseudomonadota</taxon>
        <taxon>Alphaproteobacteria</taxon>
        <taxon>Rhodobacterales</taxon>
        <taxon>Roseobacteraceae</taxon>
        <taxon>Salinihabitans</taxon>
    </lineage>
</organism>
<sequence>MKFSKPATSIPDQIALLKKRSMIVEDEVAARHYMQFISYYRLRAYWLPFEVPAEEDGDHAFRAGTRFEDVLTLYIFDRELRLLVLDAIERVEIALRAQWAHYMAMTHGPHGYLDQSHYAHIDRHAKAVAELTKEFDRSRDTFAVHYREKYTSPELPPIWMAAEVMSFGLLSKFFGDLKRRAERQAIAKPFGVDEKVLTSFSHHMSHVRNICAHHGRLWNKRFTVKMTVPNYPAKLPVAMRGADERYLHNTLVMLDHLLSIIAPGSEWKQRVVDLIDGCPLADPHNMGFPEGWRERPAWRGTA</sequence>
<dbReference type="OrthoDB" id="5363652at2"/>
<dbReference type="Proteomes" id="UP000198893">
    <property type="component" value="Unassembled WGS sequence"/>
</dbReference>
<evidence type="ECO:0000313" key="2">
    <source>
        <dbReference type="Proteomes" id="UP000198893"/>
    </source>
</evidence>
<accession>A0A1H8WJX7</accession>
<keyword evidence="2" id="KW-1185">Reference proteome</keyword>
<protein>
    <submittedName>
        <fullName evidence="1">Abortive infection bacteriophage resistance protein</fullName>
    </submittedName>
</protein>
<dbReference type="AlphaFoldDB" id="A0A1H8WJX7"/>
<name>A0A1H8WJX7_9RHOB</name>
<dbReference type="RefSeq" id="WP_093120874.1">
    <property type="nucleotide sequence ID" value="NZ_FODS01000066.1"/>
</dbReference>
<dbReference type="EMBL" id="FODS01000066">
    <property type="protein sequence ID" value="SEP27398.1"/>
    <property type="molecule type" value="Genomic_DNA"/>
</dbReference>
<dbReference type="STRING" id="569882.SAMN04490248_1661"/>
<dbReference type="InterPro" id="IPR011664">
    <property type="entry name" value="Abi_system_AbiD/AbiF-like"/>
</dbReference>
<evidence type="ECO:0000313" key="1">
    <source>
        <dbReference type="EMBL" id="SEP27398.1"/>
    </source>
</evidence>